<dbReference type="InterPro" id="IPR011990">
    <property type="entry name" value="TPR-like_helical_dom_sf"/>
</dbReference>
<dbReference type="SUPFAM" id="SSF48452">
    <property type="entry name" value="TPR-like"/>
    <property type="match status" value="1"/>
</dbReference>
<evidence type="ECO:0000256" key="1">
    <source>
        <dbReference type="PROSITE-ProRule" id="PRU00339"/>
    </source>
</evidence>
<dbReference type="Gene3D" id="1.25.40.10">
    <property type="entry name" value="Tetratricopeptide repeat domain"/>
    <property type="match status" value="1"/>
</dbReference>
<proteinExistence type="predicted"/>
<name>A0A517NZ70_9BACT</name>
<dbReference type="EMBL" id="CP036526">
    <property type="protein sequence ID" value="QDT12408.1"/>
    <property type="molecule type" value="Genomic_DNA"/>
</dbReference>
<dbReference type="InterPro" id="IPR019734">
    <property type="entry name" value="TPR_rpt"/>
</dbReference>
<evidence type="ECO:0008006" key="4">
    <source>
        <dbReference type="Google" id="ProtNLM"/>
    </source>
</evidence>
<gene>
    <name evidence="2" type="ORF">K239x_44180</name>
</gene>
<keyword evidence="3" id="KW-1185">Reference proteome</keyword>
<accession>A0A517NZ70</accession>
<dbReference type="PROSITE" id="PS50005">
    <property type="entry name" value="TPR"/>
    <property type="match status" value="1"/>
</dbReference>
<sequence length="1929" mass="218336" precursor="true">MNSRIQTSIFLFALAIGNIYTEIPSTADAQQAALSATDRETVLAIVDQLSNRRFQRRQNAEEELWAMGPAIEPLLIEATKNANLETRERIRFIREKFDLGITPEMPADARRWITTAINSRSDKQRREATAELAKIGYFAATLKVLQRLDSPQQRSEYLSMIMTQTRTTKPSTEQDDFHFRLLGMAVNEANPRDASRMIGYVLRASQVRQRATQVTWITKFVDLVGQCPNATARRSLIDGIYFDSKITSGAISTDLLVKWIDLVADEPDRMSRFRHVSKLLSTSALISSYGSSSRAPRFKIDELFNRLSPQGRNALLDTTANVSSALTVLHQKVGDQALLKAAAHTKDELIRGNLIGRLAALPSWPAKKSADEIVKHDVLSLIDNEPDGPARHQIVTGYLQGLGRRSSRDVAPSREVIRAIWNRMTTQDDHAWQLMAIVETYSSEQHFGAMHDKATIEKMLRCAKLASTKDTQTLAYSPISKKHLAAELKKHRMAMPFIRTLDSLPSGANLGSRFSSLLGASQFTNALYDREERRSLLAFVEKHSDSRSRRYAATGILRNKTLLKQLLNEGEFERVKKTLVGGADEKNRGDMLGKLYANGATIEYLVANKRMHEVLDFDTQNLAANYRESVLTQLVGSDDAVTALLNAGHYDSLLKSIENIDNDARQKDLMRRLMTRKAYARVLATQGSLAANLLELSRNKTWMASRGYVNLITNLHLKDLAAEPKLALSFWDLATQLPREYDRRECIKALFASDWFFTQVLQNQRLDEIVAVLPKTLSATAHRSVVSDMLRKPGAAFFFQDGHLPWLVKLCLPLRDVDQLSSYRSIGYSTEAQKWFSGPNQPERLIREFQSIDRRQRGKFAAAFLESGILSKQSKNKTLATKLIKFASAQPVEVQRPIALVLLTQYTTSAEAAKSDLANVVIRQLETEAVEYEYLRKALYASSISRKLLEQKKLRSIIARCLNWPDGKERLVLGRTLLLNVYYQKALTDTELKTLAAPLFEGTESTGTVSTYLNSSTLVGRLVDLGFYDQLRDVVDAPQSNATTFESRRWTFYTNPSVVERARIKDPKATVLVKLIQDTRTTSLYSRMTQLGSNAKAFGWFLDGQGITPVASVIQRIDVRSRSSLIRMLTTSSNISREIEKRDLMPGLLEIEGVRETVVKDGSYLSIVNSALSRQSKSVPGLLPILKAAYQEDTNPSRRSALLVSLGRWELQTALIDHGDGRWLLDVMGEQHKNNSDKPNARRQLESTLGQPTGLYSLAIRVGDYQAAERLLLQLSDTDQGKLRLIRFRMLMKRFGKSDLAPPSQPTQSQPTDLDQSQRYRYFLLRSQNLDSRPPLITSKLADPVIHWTDAIENHRYDELSTLPVPSIKEMPNTPVKSDINPVHRRVEQLGFQIVAKQLAGLYSSKKTEDADIKQLTDLVESHPQDIHLHRYVADALLSANRPRLALALLDDKLPRRAMYWHWERLDFDRALQSIKWDPHRCNVLFDDVRGQAKPSVSNQRRARDFLLQVAILLKGAGMTADVQAVINTLRQHAAESLDAKSRREYLVSLATRMHQLGFKSAAHHTLAEFTNDLSVRSRYFLTIYHSDQFQASWRESLQWWDEFARRYPNETAVERLVRIDNVMSGQTPLAELGMFPQSKDDRFGNRPQTPETDSVPVTHFRYQQYALARKNAQATDIPQHNDWILIGRTHLAEDNFADAAQAFREAWKLRPLDLTRLYLAGDCWQKAGKTTAANQCKQQARLLALTMGNEFGLALGLQQEGLDQDAIQIHRDLLTTTLPGHKTHINAIPLVARNSPDTAKKLQLWQSHDLYHLRPTQFHTNLRRWVFQAAQRHALRAELAIDHNDFQTAQTAWQDMAAVGMGNTRLIVPLLQKLEAKGQTELSDKIFDAHHSYLHAALEKHPDSPAIKEHVGILRDFSKQTIRQDTVQ</sequence>
<dbReference type="OrthoDB" id="218717at2"/>
<protein>
    <recommendedName>
        <fullName evidence="4">Tetratricopeptide repeat protein</fullName>
    </recommendedName>
</protein>
<dbReference type="Proteomes" id="UP000319817">
    <property type="component" value="Chromosome"/>
</dbReference>
<evidence type="ECO:0000313" key="3">
    <source>
        <dbReference type="Proteomes" id="UP000319817"/>
    </source>
</evidence>
<reference evidence="2 3" key="1">
    <citation type="submission" date="2019-02" db="EMBL/GenBank/DDBJ databases">
        <title>Deep-cultivation of Planctomycetes and their phenomic and genomic characterization uncovers novel biology.</title>
        <authorList>
            <person name="Wiegand S."/>
            <person name="Jogler M."/>
            <person name="Boedeker C."/>
            <person name="Pinto D."/>
            <person name="Vollmers J."/>
            <person name="Rivas-Marin E."/>
            <person name="Kohn T."/>
            <person name="Peeters S.H."/>
            <person name="Heuer A."/>
            <person name="Rast P."/>
            <person name="Oberbeckmann S."/>
            <person name="Bunk B."/>
            <person name="Jeske O."/>
            <person name="Meyerdierks A."/>
            <person name="Storesund J.E."/>
            <person name="Kallscheuer N."/>
            <person name="Luecker S."/>
            <person name="Lage O.M."/>
            <person name="Pohl T."/>
            <person name="Merkel B.J."/>
            <person name="Hornburger P."/>
            <person name="Mueller R.-W."/>
            <person name="Bruemmer F."/>
            <person name="Labrenz M."/>
            <person name="Spormann A.M."/>
            <person name="Op den Camp H."/>
            <person name="Overmann J."/>
            <person name="Amann R."/>
            <person name="Jetten M.S.M."/>
            <person name="Mascher T."/>
            <person name="Medema M.H."/>
            <person name="Devos D.P."/>
            <person name="Kaster A.-K."/>
            <person name="Ovreas L."/>
            <person name="Rohde M."/>
            <person name="Galperin M.Y."/>
            <person name="Jogler C."/>
        </authorList>
    </citation>
    <scope>NUCLEOTIDE SEQUENCE [LARGE SCALE GENOMIC DNA]</scope>
    <source>
        <strain evidence="2 3">K23_9</strain>
    </source>
</reference>
<organism evidence="2 3">
    <name type="scientific">Stieleria marina</name>
    <dbReference type="NCBI Taxonomy" id="1930275"/>
    <lineage>
        <taxon>Bacteria</taxon>
        <taxon>Pseudomonadati</taxon>
        <taxon>Planctomycetota</taxon>
        <taxon>Planctomycetia</taxon>
        <taxon>Pirellulales</taxon>
        <taxon>Pirellulaceae</taxon>
        <taxon>Stieleria</taxon>
    </lineage>
</organism>
<keyword evidence="1" id="KW-0802">TPR repeat</keyword>
<feature type="repeat" description="TPR" evidence="1">
    <location>
        <begin position="1681"/>
        <end position="1714"/>
    </location>
</feature>
<dbReference type="RefSeq" id="WP_145420264.1">
    <property type="nucleotide sequence ID" value="NZ_CP036526.1"/>
</dbReference>
<evidence type="ECO:0000313" key="2">
    <source>
        <dbReference type="EMBL" id="QDT12408.1"/>
    </source>
</evidence>